<keyword evidence="8 12" id="KW-0457">Lysine biosynthesis</keyword>
<dbReference type="SMART" id="SM01130">
    <property type="entry name" value="DHDPS"/>
    <property type="match status" value="1"/>
</dbReference>
<protein>
    <recommendedName>
        <fullName evidence="4 12">4-hydroxy-tetrahydrodipicolinate synthase</fullName>
        <shortName evidence="12">HTPA synthase</shortName>
        <ecNumber evidence="4 12">4.3.3.7</ecNumber>
    </recommendedName>
</protein>
<gene>
    <name evidence="12" type="primary">dapA</name>
    <name evidence="16" type="ORF">AVDCRST_MAG79-2899</name>
</gene>
<dbReference type="EC" id="4.3.3.7" evidence="4 12"/>
<organism evidence="16">
    <name type="scientific">uncultured Thermoleophilia bacterium</name>
    <dbReference type="NCBI Taxonomy" id="1497501"/>
    <lineage>
        <taxon>Bacteria</taxon>
        <taxon>Bacillati</taxon>
        <taxon>Actinomycetota</taxon>
        <taxon>Thermoleophilia</taxon>
        <taxon>environmental samples</taxon>
    </lineage>
</organism>
<evidence type="ECO:0000256" key="11">
    <source>
        <dbReference type="ARBA" id="ARBA00047836"/>
    </source>
</evidence>
<dbReference type="GO" id="GO:0019877">
    <property type="term" value="P:diaminopimelate biosynthetic process"/>
    <property type="evidence" value="ECO:0007669"/>
    <property type="project" value="UniProtKB-UniRule"/>
</dbReference>
<evidence type="ECO:0000313" key="16">
    <source>
        <dbReference type="EMBL" id="CAA9553651.1"/>
    </source>
</evidence>
<dbReference type="HAMAP" id="MF_00418">
    <property type="entry name" value="DapA"/>
    <property type="match status" value="1"/>
</dbReference>
<dbReference type="GO" id="GO:0005829">
    <property type="term" value="C:cytosol"/>
    <property type="evidence" value="ECO:0007669"/>
    <property type="project" value="TreeGrafter"/>
</dbReference>
<dbReference type="PANTHER" id="PTHR12128">
    <property type="entry name" value="DIHYDRODIPICOLINATE SYNTHASE"/>
    <property type="match status" value="1"/>
</dbReference>
<evidence type="ECO:0000256" key="9">
    <source>
        <dbReference type="ARBA" id="ARBA00023239"/>
    </source>
</evidence>
<evidence type="ECO:0000256" key="5">
    <source>
        <dbReference type="ARBA" id="ARBA00022490"/>
    </source>
</evidence>
<evidence type="ECO:0000256" key="2">
    <source>
        <dbReference type="ARBA" id="ARBA00005120"/>
    </source>
</evidence>
<dbReference type="InterPro" id="IPR013785">
    <property type="entry name" value="Aldolase_TIM"/>
</dbReference>
<evidence type="ECO:0000256" key="6">
    <source>
        <dbReference type="ARBA" id="ARBA00022605"/>
    </source>
</evidence>
<evidence type="ECO:0000256" key="4">
    <source>
        <dbReference type="ARBA" id="ARBA00012086"/>
    </source>
</evidence>
<feature type="active site" description="Schiff-base intermediate with substrate" evidence="12 14">
    <location>
        <position position="165"/>
    </location>
</feature>
<comment type="pathway">
    <text evidence="2 12">Amino-acid biosynthesis; L-lysine biosynthesis via DAP pathway; (S)-tetrahydrodipicolinate from L-aspartate: step 3/4.</text>
</comment>
<feature type="site" description="Part of a proton relay during catalysis" evidence="12">
    <location>
        <position position="110"/>
    </location>
</feature>
<comment type="subunit">
    <text evidence="12">Homotetramer; dimer of dimers.</text>
</comment>
<keyword evidence="10 12" id="KW-0704">Schiff base</keyword>
<dbReference type="Pfam" id="PF00701">
    <property type="entry name" value="DHDPS"/>
    <property type="match status" value="1"/>
</dbReference>
<dbReference type="PIRSF" id="PIRSF001365">
    <property type="entry name" value="DHDPS"/>
    <property type="match status" value="1"/>
</dbReference>
<evidence type="ECO:0000256" key="13">
    <source>
        <dbReference type="PIRNR" id="PIRNR001365"/>
    </source>
</evidence>
<dbReference type="GO" id="GO:0009089">
    <property type="term" value="P:lysine biosynthetic process via diaminopimelate"/>
    <property type="evidence" value="ECO:0007669"/>
    <property type="project" value="UniProtKB-UniRule"/>
</dbReference>
<dbReference type="PROSITE" id="PS00666">
    <property type="entry name" value="DHDPS_2"/>
    <property type="match status" value="1"/>
</dbReference>
<dbReference type="InterPro" id="IPR020624">
    <property type="entry name" value="Schiff_base-form_aldolases_CS"/>
</dbReference>
<feature type="site" description="Part of a proton relay during catalysis" evidence="12">
    <location>
        <position position="47"/>
    </location>
</feature>
<dbReference type="CDD" id="cd00950">
    <property type="entry name" value="DHDPS"/>
    <property type="match status" value="1"/>
</dbReference>
<proteinExistence type="inferred from homology"/>
<dbReference type="Gene3D" id="3.20.20.70">
    <property type="entry name" value="Aldolase class I"/>
    <property type="match status" value="1"/>
</dbReference>
<comment type="similarity">
    <text evidence="3 12 13">Belongs to the DapA family.</text>
</comment>
<dbReference type="PROSITE" id="PS00665">
    <property type="entry name" value="DHDPS_1"/>
    <property type="match status" value="1"/>
</dbReference>
<evidence type="ECO:0000256" key="12">
    <source>
        <dbReference type="HAMAP-Rule" id="MF_00418"/>
    </source>
</evidence>
<evidence type="ECO:0000256" key="1">
    <source>
        <dbReference type="ARBA" id="ARBA00003294"/>
    </source>
</evidence>
<dbReference type="NCBIfam" id="TIGR00674">
    <property type="entry name" value="dapA"/>
    <property type="match status" value="1"/>
</dbReference>
<accession>A0A6J4UQF3</accession>
<dbReference type="UniPathway" id="UPA00034">
    <property type="reaction ID" value="UER00017"/>
</dbReference>
<dbReference type="EMBL" id="CADCWC010000458">
    <property type="protein sequence ID" value="CAA9553651.1"/>
    <property type="molecule type" value="Genomic_DNA"/>
</dbReference>
<evidence type="ECO:0000256" key="14">
    <source>
        <dbReference type="PIRSR" id="PIRSR001365-1"/>
    </source>
</evidence>
<reference evidence="16" key="1">
    <citation type="submission" date="2020-02" db="EMBL/GenBank/DDBJ databases">
        <authorList>
            <person name="Meier V. D."/>
        </authorList>
    </citation>
    <scope>NUCLEOTIDE SEQUENCE</scope>
    <source>
        <strain evidence="16">AVDCRST_MAG79</strain>
    </source>
</reference>
<evidence type="ECO:0000256" key="7">
    <source>
        <dbReference type="ARBA" id="ARBA00022915"/>
    </source>
</evidence>
<dbReference type="PANTHER" id="PTHR12128:SF66">
    <property type="entry name" value="4-HYDROXY-2-OXOGLUTARATE ALDOLASE, MITOCHONDRIAL"/>
    <property type="match status" value="1"/>
</dbReference>
<name>A0A6J4UQF3_9ACTN</name>
<dbReference type="PRINTS" id="PR00146">
    <property type="entry name" value="DHPICSNTHASE"/>
</dbReference>
<evidence type="ECO:0000256" key="8">
    <source>
        <dbReference type="ARBA" id="ARBA00023154"/>
    </source>
</evidence>
<evidence type="ECO:0000256" key="10">
    <source>
        <dbReference type="ARBA" id="ARBA00023270"/>
    </source>
</evidence>
<dbReference type="SUPFAM" id="SSF51569">
    <property type="entry name" value="Aldolase"/>
    <property type="match status" value="1"/>
</dbReference>
<feature type="active site" description="Proton donor/acceptor" evidence="12 14">
    <location>
        <position position="137"/>
    </location>
</feature>
<dbReference type="InterPro" id="IPR002220">
    <property type="entry name" value="DapA-like"/>
</dbReference>
<comment type="function">
    <text evidence="1 12">Catalyzes the condensation of (S)-aspartate-beta-semialdehyde [(S)-ASA] and pyruvate to 4-hydroxy-tetrahydrodipicolinate (HTPA).</text>
</comment>
<comment type="catalytic activity">
    <reaction evidence="11 12">
        <text>L-aspartate 4-semialdehyde + pyruvate = (2S,4S)-4-hydroxy-2,3,4,5-tetrahydrodipicolinate + H2O + H(+)</text>
        <dbReference type="Rhea" id="RHEA:34171"/>
        <dbReference type="ChEBI" id="CHEBI:15361"/>
        <dbReference type="ChEBI" id="CHEBI:15377"/>
        <dbReference type="ChEBI" id="CHEBI:15378"/>
        <dbReference type="ChEBI" id="CHEBI:67139"/>
        <dbReference type="ChEBI" id="CHEBI:537519"/>
        <dbReference type="EC" id="4.3.3.7"/>
    </reaction>
</comment>
<keyword evidence="9 12" id="KW-0456">Lyase</keyword>
<keyword evidence="7 12" id="KW-0220">Diaminopimelate biosynthesis</keyword>
<dbReference type="AlphaFoldDB" id="A0A6J4UQF3"/>
<dbReference type="GO" id="GO:0008840">
    <property type="term" value="F:4-hydroxy-tetrahydrodipicolinate synthase activity"/>
    <property type="evidence" value="ECO:0007669"/>
    <property type="project" value="UniProtKB-UniRule"/>
</dbReference>
<dbReference type="InterPro" id="IPR005263">
    <property type="entry name" value="DapA"/>
</dbReference>
<feature type="binding site" evidence="12 15">
    <location>
        <position position="48"/>
    </location>
    <ligand>
        <name>pyruvate</name>
        <dbReference type="ChEBI" id="CHEBI:15361"/>
    </ligand>
</feature>
<evidence type="ECO:0000256" key="3">
    <source>
        <dbReference type="ARBA" id="ARBA00007592"/>
    </source>
</evidence>
<sequence length="296" mass="30611">MQAPFGRIVTAMVTPFRPDGSLDVEVARDVARHLVEHGSEGLVVAGTTGESPTLADAEKLALLEAVVDAVGSRVSVLCGTGTNDTAHSVQLTRAAVAAGADAVLAVTPYYSKPPAEGIYRHFRAIAEAAGDRPVVLYNIPSRVVVNLPPALLLRLAGIDNVVAVKQAHDDLDELDALVADGRLAVYAGNDQPLRTFVEHGAVGGICVASHVAGDDMLALVEAVENGDAARAAELDALLHELYPALYATTSPIPVKAAMELMGFAVGDPRLPLVAATEAERSAIRDALAARGLPAAA</sequence>
<evidence type="ECO:0000256" key="15">
    <source>
        <dbReference type="PIRSR" id="PIRSR001365-2"/>
    </source>
</evidence>
<comment type="caution">
    <text evidence="12">Was originally thought to be a dihydrodipicolinate synthase (DHDPS), catalyzing the condensation of (S)-aspartate-beta-semialdehyde [(S)-ASA] and pyruvate to dihydrodipicolinate (DHDP). However, it was shown in E.coli that the product of the enzymatic reaction is not dihydrodipicolinate but in fact (4S)-4-hydroxy-2,3,4,5-tetrahydro-(2S)-dipicolinic acid (HTPA), and that the consecutive dehydration reaction leading to DHDP is not spontaneous but catalyzed by DapB.</text>
</comment>
<keyword evidence="6 12" id="KW-0028">Amino-acid biosynthesis</keyword>
<keyword evidence="5 12" id="KW-0963">Cytoplasm</keyword>
<feature type="binding site" evidence="12 15">
    <location>
        <position position="205"/>
    </location>
    <ligand>
        <name>pyruvate</name>
        <dbReference type="ChEBI" id="CHEBI:15361"/>
    </ligand>
</feature>
<dbReference type="InterPro" id="IPR020625">
    <property type="entry name" value="Schiff_base-form_aldolases_AS"/>
</dbReference>
<comment type="subcellular location">
    <subcellularLocation>
        <location evidence="12">Cytoplasm</location>
    </subcellularLocation>
</comment>